<dbReference type="Proteomes" id="UP001156870">
    <property type="component" value="Unassembled WGS sequence"/>
</dbReference>
<reference evidence="1 2" key="1">
    <citation type="journal article" date="2014" name="Int. J. Syst. Evol. Microbiol.">
        <title>Complete genome sequence of Corynebacterium casei LMG S-19264T (=DSM 44701T), isolated from a smear-ripened cheese.</title>
        <authorList>
            <consortium name="US DOE Joint Genome Institute (JGI-PGF)"/>
            <person name="Walter F."/>
            <person name="Albersmeier A."/>
            <person name="Kalinowski J."/>
            <person name="Ruckert C."/>
        </authorList>
    </citation>
    <scope>NUCLEOTIDE SEQUENCE [LARGE SCALE GENOMIC DNA]</scope>
    <source>
        <strain evidence="1 2">NBRC 110095</strain>
    </source>
</reference>
<dbReference type="AlphaFoldDB" id="A0AA37T9R0"/>
<sequence>MFFGTFKKPKGPSWRETEKVVLDLSGTIAELFLPKSNFIPPEYSIGDSPEVIKGDYHLDIENTAKKYEQNIQDSDNNEANKIVYDVQLRRIFNFCGLPLIGVDVGAVNFTLSTCYTFHNSNNNYYESFLKDLEKMHGKHATKGYLYRLYPINWSLVSLNNNYVLTYGVEDFVFHPKGISAFALEFYCPISANVSLNFRFKFDGIPLESGGISLAHELIQEIMKTYKVRYKSEHKQQVEALDLIGNFEIVKPVIWENYKKMPRVDYSVLEKYL</sequence>
<comment type="caution">
    <text evidence="1">The sequence shown here is derived from an EMBL/GenBank/DDBJ whole genome shotgun (WGS) entry which is preliminary data.</text>
</comment>
<keyword evidence="2" id="KW-1185">Reference proteome</keyword>
<evidence type="ECO:0000313" key="1">
    <source>
        <dbReference type="EMBL" id="GLS27482.1"/>
    </source>
</evidence>
<protein>
    <submittedName>
        <fullName evidence="1">Uncharacterized protein</fullName>
    </submittedName>
</protein>
<proteinExistence type="predicted"/>
<accession>A0AA37T9R0</accession>
<name>A0AA37T9R0_9GAMM</name>
<evidence type="ECO:0000313" key="2">
    <source>
        <dbReference type="Proteomes" id="UP001156870"/>
    </source>
</evidence>
<organism evidence="1 2">
    <name type="scientific">Marinibactrum halimedae</name>
    <dbReference type="NCBI Taxonomy" id="1444977"/>
    <lineage>
        <taxon>Bacteria</taxon>
        <taxon>Pseudomonadati</taxon>
        <taxon>Pseudomonadota</taxon>
        <taxon>Gammaproteobacteria</taxon>
        <taxon>Cellvibrionales</taxon>
        <taxon>Cellvibrionaceae</taxon>
        <taxon>Marinibactrum</taxon>
    </lineage>
</organism>
<gene>
    <name evidence="1" type="ORF">GCM10007877_32010</name>
</gene>
<dbReference type="EMBL" id="BSPD01000079">
    <property type="protein sequence ID" value="GLS27482.1"/>
    <property type="molecule type" value="Genomic_DNA"/>
</dbReference>